<dbReference type="RefSeq" id="XP_067494579.1">
    <property type="nucleotide sequence ID" value="XM_067635113.1"/>
</dbReference>
<dbReference type="EMBL" id="SAEB01000001">
    <property type="protein sequence ID" value="RVD89035.1"/>
    <property type="molecule type" value="Genomic_DNA"/>
</dbReference>
<gene>
    <name evidence="1" type="ORF">DFL_000058</name>
</gene>
<protein>
    <recommendedName>
        <fullName evidence="3">F-box domain-containing protein</fullName>
    </recommendedName>
</protein>
<evidence type="ECO:0008006" key="3">
    <source>
        <dbReference type="Google" id="ProtNLM"/>
    </source>
</evidence>
<dbReference type="Proteomes" id="UP000283090">
    <property type="component" value="Unassembled WGS sequence"/>
</dbReference>
<organism evidence="1 2">
    <name type="scientific">Arthrobotrys flagrans</name>
    <name type="common">Nematode-trapping fungus</name>
    <name type="synonym">Trichothecium flagrans</name>
    <dbReference type="NCBI Taxonomy" id="97331"/>
    <lineage>
        <taxon>Eukaryota</taxon>
        <taxon>Fungi</taxon>
        <taxon>Dikarya</taxon>
        <taxon>Ascomycota</taxon>
        <taxon>Pezizomycotina</taxon>
        <taxon>Orbiliomycetes</taxon>
        <taxon>Orbiliales</taxon>
        <taxon>Orbiliaceae</taxon>
        <taxon>Arthrobotrys</taxon>
    </lineage>
</organism>
<comment type="caution">
    <text evidence="1">The sequence shown here is derived from an EMBL/GenBank/DDBJ whole genome shotgun (WGS) entry which is preliminary data.</text>
</comment>
<evidence type="ECO:0000313" key="2">
    <source>
        <dbReference type="Proteomes" id="UP000283090"/>
    </source>
</evidence>
<sequence>MANNPWSLGTLPLDVLTYLVNDCIDDHNSLRALSLTCRFLRNLAFRRICSEKVTLNLNLPGYTELRERDVGSDFLSSDTYRSIGLTKQLHVNINTLECQDYILVEEYNNLVTDAERIMERCPAVEIVTVREPSGMDKRDILNVMQWSSKVVKLPRLKILFIDPVDRRRFRSQPDDQYIARIENLYCEKGRQKGLECLHQADTISKEDAMTGLQYLYLPDGSTSDEGEYELLKYLHTPNLKSLQVSVGVFVRWENLDRRPMLFHDYLGSLSSLERFGTTGVQERYKMPYLALLNEVLASQPNLRTLAVWSSWYAFSQLFPGKPVTSRLYQPLERIEANFEPYDGSTWLFRALGSVVRTQSGSKSSVATLSIGQTFSERQYFDPSEICTIVSTILYVHQKRLRPETPFTIADNESQTSPLVETPARRALFDSILVKRSWFRPFGSSSGQRNAVERYLHTLVSSLPLGRQKWIAKVSEWDSSGLRNKQRAINGICETVIRDPHEGFKRLELEWKASHVGRRWPKDTRDCRFVWEKTEAGWELLEST</sequence>
<evidence type="ECO:0000313" key="1">
    <source>
        <dbReference type="EMBL" id="RVD89035.1"/>
    </source>
</evidence>
<keyword evidence="2" id="KW-1185">Reference proteome</keyword>
<dbReference type="OrthoDB" id="5296114at2759"/>
<dbReference type="GeneID" id="93582369"/>
<dbReference type="AlphaFoldDB" id="A0A437ACN6"/>
<proteinExistence type="predicted"/>
<accession>A0A437ACN6</accession>
<reference evidence="1 2" key="1">
    <citation type="submission" date="2019-01" db="EMBL/GenBank/DDBJ databases">
        <title>Intercellular communication is required for trap formation in the nematode-trapping fungus Duddingtonia flagrans.</title>
        <authorList>
            <person name="Youssar L."/>
            <person name="Wernet V."/>
            <person name="Hensel N."/>
            <person name="Hildebrandt H.-G."/>
            <person name="Fischer R."/>
        </authorList>
    </citation>
    <scope>NUCLEOTIDE SEQUENCE [LARGE SCALE GENOMIC DNA]</scope>
    <source>
        <strain evidence="1 2">CBS H-5679</strain>
    </source>
</reference>
<dbReference type="VEuPathDB" id="FungiDB:DFL_000058"/>
<name>A0A437ACN6_ARTFL</name>